<dbReference type="Gene3D" id="1.20.1310.10">
    <property type="entry name" value="Cullin Repeats"/>
    <property type="match status" value="1"/>
</dbReference>
<reference evidence="1" key="1">
    <citation type="submission" date="2021-06" db="EMBL/GenBank/DDBJ databases">
        <authorList>
            <person name="Kallberg Y."/>
            <person name="Tangrot J."/>
            <person name="Rosling A."/>
        </authorList>
    </citation>
    <scope>NUCLEOTIDE SEQUENCE</scope>
    <source>
        <strain evidence="1">IN212</strain>
    </source>
</reference>
<feature type="non-terminal residue" evidence="1">
    <location>
        <position position="1"/>
    </location>
</feature>
<evidence type="ECO:0000313" key="1">
    <source>
        <dbReference type="EMBL" id="CAG8716108.1"/>
    </source>
</evidence>
<dbReference type="SUPFAM" id="SSF75632">
    <property type="entry name" value="Cullin homology domain"/>
    <property type="match status" value="1"/>
</dbReference>
<comment type="caution">
    <text evidence="1">The sequence shown here is derived from an EMBL/GenBank/DDBJ whole genome shotgun (WGS) entry which is preliminary data.</text>
</comment>
<gene>
    <name evidence="1" type="ORF">RFULGI_LOCUS11156</name>
</gene>
<dbReference type="EMBL" id="CAJVPZ010023583">
    <property type="protein sequence ID" value="CAG8716108.1"/>
    <property type="molecule type" value="Genomic_DNA"/>
</dbReference>
<evidence type="ECO:0000313" key="2">
    <source>
        <dbReference type="Proteomes" id="UP000789396"/>
    </source>
</evidence>
<dbReference type="InterPro" id="IPR036317">
    <property type="entry name" value="Cullin_homology_sf"/>
</dbReference>
<accession>A0A9N9I1Z6</accession>
<dbReference type="AlphaFoldDB" id="A0A9N9I1Z6"/>
<dbReference type="Proteomes" id="UP000789396">
    <property type="component" value="Unassembled WGS sequence"/>
</dbReference>
<protein>
    <submittedName>
        <fullName evidence="1">15184_t:CDS:1</fullName>
    </submittedName>
</protein>
<proteinExistence type="predicted"/>
<sequence>MSQFELRVEDEVCESFEKIIFRNTDTKIKECDSEYTSKLSRILTDISKSKDLSNEFNEYYSTKVDNQENCYKLFKTT</sequence>
<name>A0A9N9I1Z6_9GLOM</name>
<keyword evidence="2" id="KW-1185">Reference proteome</keyword>
<organism evidence="1 2">
    <name type="scientific">Racocetra fulgida</name>
    <dbReference type="NCBI Taxonomy" id="60492"/>
    <lineage>
        <taxon>Eukaryota</taxon>
        <taxon>Fungi</taxon>
        <taxon>Fungi incertae sedis</taxon>
        <taxon>Mucoromycota</taxon>
        <taxon>Glomeromycotina</taxon>
        <taxon>Glomeromycetes</taxon>
        <taxon>Diversisporales</taxon>
        <taxon>Gigasporaceae</taxon>
        <taxon>Racocetra</taxon>
    </lineage>
</organism>